<dbReference type="RefSeq" id="WP_095327015.1">
    <property type="nucleotide sequence ID" value="NZ_NPCC01000029.1"/>
</dbReference>
<evidence type="ECO:0000313" key="2">
    <source>
        <dbReference type="Proteomes" id="UP000216207"/>
    </source>
</evidence>
<dbReference type="Proteomes" id="UP000216207">
    <property type="component" value="Unassembled WGS sequence"/>
</dbReference>
<comment type="caution">
    <text evidence="1">The sequence shown here is derived from an EMBL/GenBank/DDBJ whole genome shotgun (WGS) entry which is preliminary data.</text>
</comment>
<organism evidence="1 2">
    <name type="scientific">Shouchella clausii</name>
    <name type="common">Alkalihalobacillus clausii</name>
    <dbReference type="NCBI Taxonomy" id="79880"/>
    <lineage>
        <taxon>Bacteria</taxon>
        <taxon>Bacillati</taxon>
        <taxon>Bacillota</taxon>
        <taxon>Bacilli</taxon>
        <taxon>Bacillales</taxon>
        <taxon>Bacillaceae</taxon>
        <taxon>Shouchella</taxon>
    </lineage>
</organism>
<protein>
    <submittedName>
        <fullName evidence="1">Uncharacterized protein</fullName>
    </submittedName>
</protein>
<proteinExistence type="predicted"/>
<dbReference type="AlphaFoldDB" id="A0A268NW87"/>
<reference evidence="1 2" key="1">
    <citation type="submission" date="2017-07" db="EMBL/GenBank/DDBJ databases">
        <title>Isolation and whole genome analysis of endospore-forming bacteria from heroin.</title>
        <authorList>
            <person name="Kalinowski J."/>
            <person name="Ahrens B."/>
            <person name="Al-Dilaimi A."/>
            <person name="Winkler A."/>
            <person name="Wibberg D."/>
            <person name="Schleenbecker U."/>
            <person name="Ruckert C."/>
            <person name="Wolfel R."/>
            <person name="Grass G."/>
        </authorList>
    </citation>
    <scope>NUCLEOTIDE SEQUENCE [LARGE SCALE GENOMIC DNA]</scope>
    <source>
        <strain evidence="1 2">7539</strain>
    </source>
</reference>
<sequence length="139" mass="16189">MKVKSKTFSNGLVVKHRRSAIIFENADGKSEKESDFTYQFTTDEWIEFIDYLKRAANEAWTTITPKEAYSMGSDYNEYYDRRYDNNGYLSIGDSEIDIEAPNLSKDTLYQFNKAKIQSFLFDLEKTLSKKAIQIKTTIT</sequence>
<name>A0A268NW87_SHOCL</name>
<gene>
    <name evidence="1" type="ORF">CHH72_16720</name>
</gene>
<evidence type="ECO:0000313" key="1">
    <source>
        <dbReference type="EMBL" id="PAE87772.1"/>
    </source>
</evidence>
<dbReference type="EMBL" id="NPCC01000029">
    <property type="protein sequence ID" value="PAE87772.1"/>
    <property type="molecule type" value="Genomic_DNA"/>
</dbReference>
<accession>A0A268NW87</accession>